<evidence type="ECO:0000256" key="1">
    <source>
        <dbReference type="ARBA" id="ARBA00001933"/>
    </source>
</evidence>
<dbReference type="GO" id="GO:0006534">
    <property type="term" value="P:cysteine metabolic process"/>
    <property type="evidence" value="ECO:0007669"/>
    <property type="project" value="InterPro"/>
</dbReference>
<organism evidence="8 9">
    <name type="scientific">Actinokineospora globicatena</name>
    <dbReference type="NCBI Taxonomy" id="103729"/>
    <lineage>
        <taxon>Bacteria</taxon>
        <taxon>Bacillati</taxon>
        <taxon>Actinomycetota</taxon>
        <taxon>Actinomycetes</taxon>
        <taxon>Pseudonocardiales</taxon>
        <taxon>Pseudonocardiaceae</taxon>
        <taxon>Actinokineospora</taxon>
    </lineage>
</organism>
<dbReference type="InterPro" id="IPR010970">
    <property type="entry name" value="Cys_dSase_SufS"/>
</dbReference>
<keyword evidence="5" id="KW-0663">Pyridoxal phosphate</keyword>
<dbReference type="Pfam" id="PF00266">
    <property type="entry name" value="Aminotran_5"/>
    <property type="match status" value="1"/>
</dbReference>
<dbReference type="AlphaFoldDB" id="A0A9W6QJP1"/>
<dbReference type="GO" id="GO:0030170">
    <property type="term" value="F:pyridoxal phosphate binding"/>
    <property type="evidence" value="ECO:0007669"/>
    <property type="project" value="InterPro"/>
</dbReference>
<proteinExistence type="inferred from homology"/>
<comment type="similarity">
    <text evidence="2">Belongs to the class-V pyridoxal-phosphate-dependent aminotransferase family. Csd subfamily.</text>
</comment>
<keyword evidence="9" id="KW-1185">Reference proteome</keyword>
<dbReference type="Proteomes" id="UP001165042">
    <property type="component" value="Unassembled WGS sequence"/>
</dbReference>
<evidence type="ECO:0000256" key="4">
    <source>
        <dbReference type="ARBA" id="ARBA00022679"/>
    </source>
</evidence>
<evidence type="ECO:0000259" key="7">
    <source>
        <dbReference type="Pfam" id="PF00266"/>
    </source>
</evidence>
<dbReference type="SUPFAM" id="SSF53383">
    <property type="entry name" value="PLP-dependent transferases"/>
    <property type="match status" value="1"/>
</dbReference>
<dbReference type="Gene3D" id="3.40.640.10">
    <property type="entry name" value="Type I PLP-dependent aspartate aminotransferase-like (Major domain)"/>
    <property type="match status" value="1"/>
</dbReference>
<dbReference type="CDD" id="cd06453">
    <property type="entry name" value="SufS_like"/>
    <property type="match status" value="1"/>
</dbReference>
<dbReference type="PANTHER" id="PTHR43586:SF8">
    <property type="entry name" value="CYSTEINE DESULFURASE 1, CHLOROPLASTIC"/>
    <property type="match status" value="1"/>
</dbReference>
<dbReference type="PANTHER" id="PTHR43586">
    <property type="entry name" value="CYSTEINE DESULFURASE"/>
    <property type="match status" value="1"/>
</dbReference>
<gene>
    <name evidence="8" type="ORF">Aglo03_06430</name>
</gene>
<evidence type="ECO:0000313" key="8">
    <source>
        <dbReference type="EMBL" id="GLW89827.1"/>
    </source>
</evidence>
<dbReference type="EC" id="2.8.1.7" evidence="3"/>
<comment type="cofactor">
    <cofactor evidence="1">
        <name>pyridoxal 5'-phosphate</name>
        <dbReference type="ChEBI" id="CHEBI:597326"/>
    </cofactor>
</comment>
<name>A0A9W6QJP1_9PSEU</name>
<dbReference type="InterPro" id="IPR015421">
    <property type="entry name" value="PyrdxlP-dep_Trfase_major"/>
</dbReference>
<keyword evidence="4" id="KW-0808">Transferase</keyword>
<dbReference type="NCBIfam" id="TIGR01979">
    <property type="entry name" value="sufS"/>
    <property type="match status" value="1"/>
</dbReference>
<evidence type="ECO:0000256" key="5">
    <source>
        <dbReference type="ARBA" id="ARBA00022898"/>
    </source>
</evidence>
<dbReference type="Gene3D" id="3.90.1150.10">
    <property type="entry name" value="Aspartate Aminotransferase, domain 1"/>
    <property type="match status" value="1"/>
</dbReference>
<evidence type="ECO:0000256" key="2">
    <source>
        <dbReference type="ARBA" id="ARBA00010447"/>
    </source>
</evidence>
<dbReference type="EMBL" id="BSSD01000001">
    <property type="protein sequence ID" value="GLW89827.1"/>
    <property type="molecule type" value="Genomic_DNA"/>
</dbReference>
<evidence type="ECO:0000256" key="3">
    <source>
        <dbReference type="ARBA" id="ARBA00012239"/>
    </source>
</evidence>
<sequence>MVELLDTTPRNQVTPGESARADFPILATRLGGRALVYLDNAATAQKPRRVLDAITAHYTGANANVGRGYYQLSHLATDVYEQARATVQHAIGAEHPDEVVFVPGTTAAVNLLADTLGRDLVGAGDQVVVTGMEHNSNLLPWRRLCESVGAELVVVPADEHGTVPVEVFAAALGPRTRLAAVTHVSNVLGTVNPVREMVAQAHLFGVPVVVDGAQAVPHRQVDVRELGADCYVFSGHKMYGPMGIGVLYGRRELLGTLEPYQVGGGTVKGISTTERVRYVPVPARLEAGTPHIAGAVGLAAAFDYLADIGWDAIRAHDDTLVRAAVAAVSDLPRVRVVGDPAADPSGIVSIVVDGIHPYDVGGHLDAHGIAVRSGVHCANTFVDTFGVVGTVRLSFGIYNTEAEVDLVRDALRTVQPGFWTAEHPTERFL</sequence>
<dbReference type="GO" id="GO:0031071">
    <property type="term" value="F:cysteine desulfurase activity"/>
    <property type="evidence" value="ECO:0007669"/>
    <property type="project" value="UniProtKB-EC"/>
</dbReference>
<protein>
    <recommendedName>
        <fullName evidence="3">cysteine desulfurase</fullName>
        <ecNumber evidence="3">2.8.1.7</ecNumber>
    </recommendedName>
</protein>
<feature type="domain" description="Aminotransferase class V" evidence="7">
    <location>
        <begin position="36"/>
        <end position="406"/>
    </location>
</feature>
<comment type="caution">
    <text evidence="8">The sequence shown here is derived from an EMBL/GenBank/DDBJ whole genome shotgun (WGS) entry which is preliminary data.</text>
</comment>
<evidence type="ECO:0000256" key="6">
    <source>
        <dbReference type="ARBA" id="ARBA00050776"/>
    </source>
</evidence>
<dbReference type="InterPro" id="IPR015424">
    <property type="entry name" value="PyrdxlP-dep_Trfase"/>
</dbReference>
<dbReference type="RefSeq" id="WP_285607326.1">
    <property type="nucleotide sequence ID" value="NZ_BSSD01000001.1"/>
</dbReference>
<evidence type="ECO:0000313" key="9">
    <source>
        <dbReference type="Proteomes" id="UP001165042"/>
    </source>
</evidence>
<reference evidence="8" key="1">
    <citation type="submission" date="2023-02" db="EMBL/GenBank/DDBJ databases">
        <title>Actinokineospora globicatena NBRC 15670.</title>
        <authorList>
            <person name="Ichikawa N."/>
            <person name="Sato H."/>
            <person name="Tonouchi N."/>
        </authorList>
    </citation>
    <scope>NUCLEOTIDE SEQUENCE</scope>
    <source>
        <strain evidence="8">NBRC 15670</strain>
    </source>
</reference>
<comment type="catalytic activity">
    <reaction evidence="6">
        <text>(sulfur carrier)-H + L-cysteine = (sulfur carrier)-SH + L-alanine</text>
        <dbReference type="Rhea" id="RHEA:43892"/>
        <dbReference type="Rhea" id="RHEA-COMP:14737"/>
        <dbReference type="Rhea" id="RHEA-COMP:14739"/>
        <dbReference type="ChEBI" id="CHEBI:29917"/>
        <dbReference type="ChEBI" id="CHEBI:35235"/>
        <dbReference type="ChEBI" id="CHEBI:57972"/>
        <dbReference type="ChEBI" id="CHEBI:64428"/>
        <dbReference type="EC" id="2.8.1.7"/>
    </reaction>
</comment>
<dbReference type="InterPro" id="IPR000192">
    <property type="entry name" value="Aminotrans_V_dom"/>
</dbReference>
<accession>A0A9W6QJP1</accession>
<dbReference type="InterPro" id="IPR015422">
    <property type="entry name" value="PyrdxlP-dep_Trfase_small"/>
</dbReference>